<organism evidence="2 3">
    <name type="scientific">Rhynocoris fuscipes</name>
    <dbReference type="NCBI Taxonomy" id="488301"/>
    <lineage>
        <taxon>Eukaryota</taxon>
        <taxon>Metazoa</taxon>
        <taxon>Ecdysozoa</taxon>
        <taxon>Arthropoda</taxon>
        <taxon>Hexapoda</taxon>
        <taxon>Insecta</taxon>
        <taxon>Pterygota</taxon>
        <taxon>Neoptera</taxon>
        <taxon>Paraneoptera</taxon>
        <taxon>Hemiptera</taxon>
        <taxon>Heteroptera</taxon>
        <taxon>Panheteroptera</taxon>
        <taxon>Cimicomorpha</taxon>
        <taxon>Reduviidae</taxon>
        <taxon>Harpactorinae</taxon>
        <taxon>Harpactorini</taxon>
        <taxon>Rhynocoris</taxon>
    </lineage>
</organism>
<accession>A0AAW1CL48</accession>
<dbReference type="Proteomes" id="UP001461498">
    <property type="component" value="Unassembled WGS sequence"/>
</dbReference>
<protein>
    <submittedName>
        <fullName evidence="2">Uncharacterized protein</fullName>
    </submittedName>
</protein>
<evidence type="ECO:0000313" key="2">
    <source>
        <dbReference type="EMBL" id="KAK9499042.1"/>
    </source>
</evidence>
<name>A0AAW1CL48_9HEMI</name>
<comment type="caution">
    <text evidence="2">The sequence shown here is derived from an EMBL/GenBank/DDBJ whole genome shotgun (WGS) entry which is preliminary data.</text>
</comment>
<sequence>MVKNSGIIHRLRHFIIHAKMTMAVFRKCIKSLITPNYCSRISDKPTNELKIVTGLKKRNYTCGCEKPKNEEKNHCPKKKQPCSEFQGCPLKEDKPKPPCPSPPWRPPQPDRCKEKFEIKIKNRDCPGPCPQPKKSPCSKKEKPC</sequence>
<dbReference type="EMBL" id="JAPXFL010000012">
    <property type="protein sequence ID" value="KAK9499042.1"/>
    <property type="molecule type" value="Genomic_DNA"/>
</dbReference>
<evidence type="ECO:0000256" key="1">
    <source>
        <dbReference type="SAM" id="MobiDB-lite"/>
    </source>
</evidence>
<gene>
    <name evidence="2" type="ORF">O3M35_003557</name>
</gene>
<evidence type="ECO:0000313" key="3">
    <source>
        <dbReference type="Proteomes" id="UP001461498"/>
    </source>
</evidence>
<reference evidence="2 3" key="1">
    <citation type="submission" date="2022-12" db="EMBL/GenBank/DDBJ databases">
        <title>Chromosome-level genome assembly of true bugs.</title>
        <authorList>
            <person name="Ma L."/>
            <person name="Li H."/>
        </authorList>
    </citation>
    <scope>NUCLEOTIDE SEQUENCE [LARGE SCALE GENOMIC DNA]</scope>
    <source>
        <strain evidence="2">Lab_2022b</strain>
    </source>
</reference>
<proteinExistence type="predicted"/>
<feature type="region of interest" description="Disordered" evidence="1">
    <location>
        <begin position="122"/>
        <end position="144"/>
    </location>
</feature>
<dbReference type="AlphaFoldDB" id="A0AAW1CL48"/>
<keyword evidence="3" id="KW-1185">Reference proteome</keyword>